<dbReference type="Proteomes" id="UP001408356">
    <property type="component" value="Unassembled WGS sequence"/>
</dbReference>
<protein>
    <submittedName>
        <fullName evidence="2">Killer toxin Kp4 domain-containing protein</fullName>
    </submittedName>
</protein>
<feature type="chain" id="PRO_5045438558" evidence="1">
    <location>
        <begin position="21"/>
        <end position="117"/>
    </location>
</feature>
<sequence length="117" mass="12448">MVQITAFTLVVLASAGLVAAKSCNTGDYHTKIITNLRASNEPTDDQHIQQGLWTCLEHGDISFKEYCSLGCVGGNSNDDYCNGSAEQVAADAEDAARLAAEGRKFRPRRAAPSGVTN</sequence>
<accession>A0ABR2UVA4</accession>
<gene>
    <name evidence="2" type="ORF">SUNI508_08235</name>
</gene>
<evidence type="ECO:0000256" key="1">
    <source>
        <dbReference type="SAM" id="SignalP"/>
    </source>
</evidence>
<proteinExistence type="predicted"/>
<evidence type="ECO:0000313" key="2">
    <source>
        <dbReference type="EMBL" id="KAK9418274.1"/>
    </source>
</evidence>
<evidence type="ECO:0000313" key="3">
    <source>
        <dbReference type="Proteomes" id="UP001408356"/>
    </source>
</evidence>
<keyword evidence="1" id="KW-0732">Signal</keyword>
<keyword evidence="3" id="KW-1185">Reference proteome</keyword>
<comment type="caution">
    <text evidence="2">The sequence shown here is derived from an EMBL/GenBank/DDBJ whole genome shotgun (WGS) entry which is preliminary data.</text>
</comment>
<dbReference type="EMBL" id="JARVKF010000392">
    <property type="protein sequence ID" value="KAK9418274.1"/>
    <property type="molecule type" value="Genomic_DNA"/>
</dbReference>
<name>A0ABR2UVA4_9PEZI</name>
<organism evidence="2 3">
    <name type="scientific">Seiridium unicorne</name>
    <dbReference type="NCBI Taxonomy" id="138068"/>
    <lineage>
        <taxon>Eukaryota</taxon>
        <taxon>Fungi</taxon>
        <taxon>Dikarya</taxon>
        <taxon>Ascomycota</taxon>
        <taxon>Pezizomycotina</taxon>
        <taxon>Sordariomycetes</taxon>
        <taxon>Xylariomycetidae</taxon>
        <taxon>Amphisphaeriales</taxon>
        <taxon>Sporocadaceae</taxon>
        <taxon>Seiridium</taxon>
    </lineage>
</organism>
<reference evidence="2 3" key="1">
    <citation type="journal article" date="2024" name="J. Plant Pathol.">
        <title>Sequence and assembly of the genome of Seiridium unicorne, isolate CBS 538.82, causal agent of cypress canker disease.</title>
        <authorList>
            <person name="Scali E."/>
            <person name="Rocca G.D."/>
            <person name="Danti R."/>
            <person name="Garbelotto M."/>
            <person name="Barberini S."/>
            <person name="Baroncelli R."/>
            <person name="Emiliani G."/>
        </authorList>
    </citation>
    <scope>NUCLEOTIDE SEQUENCE [LARGE SCALE GENOMIC DNA]</scope>
    <source>
        <strain evidence="2 3">BM-138-508</strain>
    </source>
</reference>
<feature type="signal peptide" evidence="1">
    <location>
        <begin position="1"/>
        <end position="20"/>
    </location>
</feature>